<keyword evidence="2" id="KW-1185">Reference proteome</keyword>
<name>A0ACC6Q246_9ACTN</name>
<accession>A0ACC6Q246</accession>
<dbReference type="Proteomes" id="UP001377168">
    <property type="component" value="Unassembled WGS sequence"/>
</dbReference>
<proteinExistence type="predicted"/>
<reference evidence="1" key="1">
    <citation type="submission" date="2024-03" db="EMBL/GenBank/DDBJ databases">
        <title>Novel Streptomyces species of biotechnological and ecological value are a feature of Machair soil.</title>
        <authorList>
            <person name="Prole J.R."/>
            <person name="Goodfellow M."/>
            <person name="Allenby N."/>
            <person name="Ward A.C."/>
        </authorList>
    </citation>
    <scope>NUCLEOTIDE SEQUENCE</scope>
    <source>
        <strain evidence="1">MS2.AVA.5</strain>
    </source>
</reference>
<organism evidence="1 2">
    <name type="scientific">Streptomyces achmelvichensis</name>
    <dbReference type="NCBI Taxonomy" id="3134111"/>
    <lineage>
        <taxon>Bacteria</taxon>
        <taxon>Bacillati</taxon>
        <taxon>Actinomycetota</taxon>
        <taxon>Actinomycetes</taxon>
        <taxon>Kitasatosporales</taxon>
        <taxon>Streptomycetaceae</taxon>
        <taxon>Streptomyces</taxon>
    </lineage>
</organism>
<gene>
    <name evidence="1" type="ORF">WKI67_30495</name>
</gene>
<dbReference type="EMBL" id="JBBKAJ010000022">
    <property type="protein sequence ID" value="MEJ8637699.1"/>
    <property type="molecule type" value="Genomic_DNA"/>
</dbReference>
<sequence length="303" mass="31368">MGRHRRSAKRAGRPVRTGLLGVSAAVAVGAVIVASGLLPGGDTSIVGGESSPAKQVRSEGSARLQTQGDASAEPTPETSSPAAPSSPSSPATTPPRPKAPAKSPAQKRAKPVKPAEPTKPAKPAKPAAKPSTKAPAPKPAKPAPEKSEKEKKESAPTRTESRAPDRTPDRQKPVSPSSEAAAEAEVLNLVNEERSKVGCSPVRTDAPLAKLAGTFSKDMANRGFFGHTDPDGDSPWGRAAQFGVTNLGAENIARGQADASAVMNSWMNSEGHRANILNCDYKTLGVGVHMADGGPWWTQDFGF</sequence>
<protein>
    <submittedName>
        <fullName evidence="1">CAP domain-containing protein</fullName>
    </submittedName>
</protein>
<comment type="caution">
    <text evidence="1">The sequence shown here is derived from an EMBL/GenBank/DDBJ whole genome shotgun (WGS) entry which is preliminary data.</text>
</comment>
<evidence type="ECO:0000313" key="2">
    <source>
        <dbReference type="Proteomes" id="UP001377168"/>
    </source>
</evidence>
<evidence type="ECO:0000313" key="1">
    <source>
        <dbReference type="EMBL" id="MEJ8637699.1"/>
    </source>
</evidence>